<organism evidence="1 2">
    <name type="scientific">Hyaloperonospora arabidopsidis (strain Emoy2)</name>
    <name type="common">Downy mildew agent</name>
    <name type="synonym">Peronospora arabidopsidis</name>
    <dbReference type="NCBI Taxonomy" id="559515"/>
    <lineage>
        <taxon>Eukaryota</taxon>
        <taxon>Sar</taxon>
        <taxon>Stramenopiles</taxon>
        <taxon>Oomycota</taxon>
        <taxon>Peronosporomycetes</taxon>
        <taxon>Peronosporales</taxon>
        <taxon>Peronosporaceae</taxon>
        <taxon>Hyaloperonospora</taxon>
    </lineage>
</organism>
<dbReference type="AlphaFoldDB" id="M4C0B5"/>
<dbReference type="HOGENOM" id="CLU_2338036_0_0_1"/>
<dbReference type="EnsemblProtists" id="HpaT812295">
    <property type="protein sequence ID" value="HpaP812295"/>
    <property type="gene ID" value="HpaG812295"/>
</dbReference>
<evidence type="ECO:0000313" key="2">
    <source>
        <dbReference type="Proteomes" id="UP000011713"/>
    </source>
</evidence>
<accession>M4C0B5</accession>
<protein>
    <submittedName>
        <fullName evidence="1">Uncharacterized protein</fullName>
    </submittedName>
</protein>
<dbReference type="Proteomes" id="UP000011713">
    <property type="component" value="Unassembled WGS sequence"/>
</dbReference>
<proteinExistence type="predicted"/>
<sequence>MTPGRLHKRSLCVGTIFVGTCASLDLEVHDHGLLYHGLLHHGFLYHGLLHHGLYQVVCSAMSTRANEVEGHTVHFLFSHSRINIVTRNRLFSQQSNRL</sequence>
<reference evidence="1" key="2">
    <citation type="submission" date="2015-06" db="UniProtKB">
        <authorList>
            <consortium name="EnsemblProtists"/>
        </authorList>
    </citation>
    <scope>IDENTIFICATION</scope>
    <source>
        <strain evidence="1">Emoy2</strain>
    </source>
</reference>
<dbReference type="VEuPathDB" id="FungiDB:HpaG812295"/>
<evidence type="ECO:0000313" key="1">
    <source>
        <dbReference type="EnsemblProtists" id="HpaP812295"/>
    </source>
</evidence>
<reference evidence="2" key="1">
    <citation type="journal article" date="2010" name="Science">
        <title>Signatures of adaptation to obligate biotrophy in the Hyaloperonospora arabidopsidis genome.</title>
        <authorList>
            <person name="Baxter L."/>
            <person name="Tripathy S."/>
            <person name="Ishaque N."/>
            <person name="Boot N."/>
            <person name="Cabral A."/>
            <person name="Kemen E."/>
            <person name="Thines M."/>
            <person name="Ah-Fong A."/>
            <person name="Anderson R."/>
            <person name="Badejoko W."/>
            <person name="Bittner-Eddy P."/>
            <person name="Boore J.L."/>
            <person name="Chibucos M.C."/>
            <person name="Coates M."/>
            <person name="Dehal P."/>
            <person name="Delehaunty K."/>
            <person name="Dong S."/>
            <person name="Downton P."/>
            <person name="Dumas B."/>
            <person name="Fabro G."/>
            <person name="Fronick C."/>
            <person name="Fuerstenberg S.I."/>
            <person name="Fulton L."/>
            <person name="Gaulin E."/>
            <person name="Govers F."/>
            <person name="Hughes L."/>
            <person name="Humphray S."/>
            <person name="Jiang R.H."/>
            <person name="Judelson H."/>
            <person name="Kamoun S."/>
            <person name="Kyung K."/>
            <person name="Meijer H."/>
            <person name="Minx P."/>
            <person name="Morris P."/>
            <person name="Nelson J."/>
            <person name="Phuntumart V."/>
            <person name="Qutob D."/>
            <person name="Rehmany A."/>
            <person name="Rougon-Cardoso A."/>
            <person name="Ryden P."/>
            <person name="Torto-Alalibo T."/>
            <person name="Studholme D."/>
            <person name="Wang Y."/>
            <person name="Win J."/>
            <person name="Wood J."/>
            <person name="Clifton S.W."/>
            <person name="Rogers J."/>
            <person name="Van den Ackerveken G."/>
            <person name="Jones J.D."/>
            <person name="McDowell J.M."/>
            <person name="Beynon J."/>
            <person name="Tyler B.M."/>
        </authorList>
    </citation>
    <scope>NUCLEOTIDE SEQUENCE [LARGE SCALE GENOMIC DNA]</scope>
    <source>
        <strain evidence="2">Emoy2</strain>
    </source>
</reference>
<name>M4C0B5_HYAAE</name>
<keyword evidence="2" id="KW-1185">Reference proteome</keyword>
<dbReference type="EMBL" id="JH598073">
    <property type="status" value="NOT_ANNOTATED_CDS"/>
    <property type="molecule type" value="Genomic_DNA"/>
</dbReference>
<dbReference type="InParanoid" id="M4C0B5"/>